<reference evidence="5" key="1">
    <citation type="submission" date="2019-12" db="EMBL/GenBank/DDBJ databases">
        <title>Comparative genomics gives insights into the taxonomy of the Azoarcus-Aromatoleum group and reveals separate origins of nif in the plant-associated Azoarcus and non-plant-associated Aromatoleum sub-groups.</title>
        <authorList>
            <person name="Lafos M."/>
            <person name="Maluk M."/>
            <person name="Batista M."/>
            <person name="Junghare M."/>
            <person name="Carmona M."/>
            <person name="Faoro H."/>
            <person name="Cruz L.M."/>
            <person name="Battistoni F."/>
            <person name="De Souza E."/>
            <person name="Pedrosa F."/>
            <person name="Chen W.-M."/>
            <person name="Poole P.S."/>
            <person name="Dixon R.A."/>
            <person name="James E.K."/>
        </authorList>
    </citation>
    <scope>NUCLEOTIDE SEQUENCE</scope>
    <source>
        <strain evidence="5">LuFRes1</strain>
    </source>
</reference>
<dbReference type="InterPro" id="IPR004089">
    <property type="entry name" value="MCPsignal_dom"/>
</dbReference>
<dbReference type="Pfam" id="PF00015">
    <property type="entry name" value="MCPsignal"/>
    <property type="match status" value="1"/>
</dbReference>
<feature type="domain" description="Methyl-accepting transducer" evidence="4">
    <location>
        <begin position="63"/>
        <end position="299"/>
    </location>
</feature>
<protein>
    <submittedName>
        <fullName evidence="5">Methyl-accepting chemotaxis protein</fullName>
    </submittedName>
</protein>
<proteinExistence type="inferred from homology"/>
<dbReference type="InterPro" id="IPR004090">
    <property type="entry name" value="Chemotax_Me-accpt_rcpt"/>
</dbReference>
<evidence type="ECO:0000313" key="5">
    <source>
        <dbReference type="EMBL" id="NMG24102.1"/>
    </source>
</evidence>
<comment type="similarity">
    <text evidence="2">Belongs to the methyl-accepting chemotaxis (MCP) protein family.</text>
</comment>
<dbReference type="EMBL" id="WTVG01000009">
    <property type="protein sequence ID" value="NMG24102.1"/>
    <property type="molecule type" value="Genomic_DNA"/>
</dbReference>
<evidence type="ECO:0000259" key="4">
    <source>
        <dbReference type="PROSITE" id="PS50111"/>
    </source>
</evidence>
<organism evidence="5 6">
    <name type="scientific">Aromatoleum anaerobium</name>
    <dbReference type="NCBI Taxonomy" id="182180"/>
    <lineage>
        <taxon>Bacteria</taxon>
        <taxon>Pseudomonadati</taxon>
        <taxon>Pseudomonadota</taxon>
        <taxon>Betaproteobacteria</taxon>
        <taxon>Rhodocyclales</taxon>
        <taxon>Rhodocyclaceae</taxon>
        <taxon>Aromatoleum</taxon>
    </lineage>
</organism>
<evidence type="ECO:0000256" key="3">
    <source>
        <dbReference type="PROSITE-ProRule" id="PRU00284"/>
    </source>
</evidence>
<sequence length="505" mass="55727">MNSNPRSGLAASLFPFLRKGRDETSRSLADLSGERPDIGEKATGVRSGFVAQVRETIAALRGKGSSIAVEAAKLNLRIHQTTVSANRQRELAALVFDASQTTRAAVSRVSAHADEIDVATAANLEAVQTNYRELLDVAERISGISEKVQSFDRIVAELNNHSAKIRDIGLLINHISDQTNLLALNAAIEAARAGESGRGFAVVADEVRKLAEKVKVATGVITENSDQMLGLVADTEVETRGIAEDSARALQVVHKSSANFAAMIGELQRVGAQMKVITHSIHEIRNTNETVHERVNEINSLSGQVSTQMLESERFSRDLREHTEGLHALSSRFRIGESAYDRLTAVAEESRNEMVAFLEDKARTLNIFDTRYQPIPNTHPPKFHTSYDMAIGKELQDIYERALERFPGLAFCAAVDTNCYMPVHNRRFSAEPNGDPEHDLMFSRQKRIYDDPTCRRALANTGHALLQTYVRDTGEVLCDLSLPLIVGGRHWGTYRFGFPPALLQD</sequence>
<dbReference type="Gene3D" id="1.10.287.950">
    <property type="entry name" value="Methyl-accepting chemotaxis protein"/>
    <property type="match status" value="1"/>
</dbReference>
<dbReference type="PANTHER" id="PTHR32089:SF112">
    <property type="entry name" value="LYSOZYME-LIKE PROTEIN-RELATED"/>
    <property type="match status" value="1"/>
</dbReference>
<evidence type="ECO:0000256" key="1">
    <source>
        <dbReference type="ARBA" id="ARBA00023224"/>
    </source>
</evidence>
<dbReference type="SMART" id="SM00283">
    <property type="entry name" value="MA"/>
    <property type="match status" value="1"/>
</dbReference>
<dbReference type="PRINTS" id="PR00260">
    <property type="entry name" value="CHEMTRNSDUCR"/>
</dbReference>
<comment type="caution">
    <text evidence="5">The sequence shown here is derived from an EMBL/GenBank/DDBJ whole genome shotgun (WGS) entry which is preliminary data.</text>
</comment>
<keyword evidence="1 3" id="KW-0807">Transducer</keyword>
<dbReference type="PROSITE" id="PS50111">
    <property type="entry name" value="CHEMOTAXIS_TRANSDUC_2"/>
    <property type="match status" value="1"/>
</dbReference>
<accession>A0ABX1PHY7</accession>
<dbReference type="SUPFAM" id="SSF58104">
    <property type="entry name" value="Methyl-accepting chemotaxis protein (MCP) signaling domain"/>
    <property type="match status" value="1"/>
</dbReference>
<dbReference type="PANTHER" id="PTHR32089">
    <property type="entry name" value="METHYL-ACCEPTING CHEMOTAXIS PROTEIN MCPB"/>
    <property type="match status" value="1"/>
</dbReference>
<dbReference type="Proteomes" id="UP000615989">
    <property type="component" value="Unassembled WGS sequence"/>
</dbReference>
<gene>
    <name evidence="5" type="ORF">GO606_05055</name>
</gene>
<evidence type="ECO:0000256" key="2">
    <source>
        <dbReference type="ARBA" id="ARBA00029447"/>
    </source>
</evidence>
<dbReference type="RefSeq" id="WP_169117516.1">
    <property type="nucleotide sequence ID" value="NZ_WTVG02000040.1"/>
</dbReference>
<evidence type="ECO:0000313" key="6">
    <source>
        <dbReference type="Proteomes" id="UP000615989"/>
    </source>
</evidence>
<name>A0ABX1PHY7_9RHOO</name>
<keyword evidence="6" id="KW-1185">Reference proteome</keyword>